<comment type="similarity">
    <text evidence="7">Belongs to the CobU/CobP family.</text>
</comment>
<comment type="pathway">
    <text evidence="5">Cofactor biosynthesis; adenosylcobalamin biosynthesis; adenosylcobalamin from cob(II)yrinate a,c-diamide: step 6/7.</text>
</comment>
<keyword evidence="12" id="KW-0547">Nucleotide-binding</keyword>
<evidence type="ECO:0000256" key="3">
    <source>
        <dbReference type="ARBA" id="ARBA00001522"/>
    </source>
</evidence>
<keyword evidence="19" id="KW-1185">Reference proteome</keyword>
<evidence type="ECO:0000256" key="10">
    <source>
        <dbReference type="ARBA" id="ARBA00022573"/>
    </source>
</evidence>
<proteinExistence type="inferred from homology"/>
<comment type="function">
    <text evidence="4">Catalyzes ATP-dependent phosphorylation of adenosylcobinamide and addition of GMP to adenosylcobinamide phosphate.</text>
</comment>
<evidence type="ECO:0000256" key="6">
    <source>
        <dbReference type="ARBA" id="ARBA00005159"/>
    </source>
</evidence>
<comment type="pathway">
    <text evidence="6">Cofactor biosynthesis; adenosylcobalamin biosynthesis; adenosylcobalamin from cob(II)yrinate a,c-diamide: step 5/7.</text>
</comment>
<evidence type="ECO:0000313" key="18">
    <source>
        <dbReference type="EMBL" id="MBN7774365.1"/>
    </source>
</evidence>
<dbReference type="Proteomes" id="UP000664545">
    <property type="component" value="Unassembled WGS sequence"/>
</dbReference>
<organism evidence="18 19">
    <name type="scientific">Clostridium aminobutyricum</name>
    <dbReference type="NCBI Taxonomy" id="33953"/>
    <lineage>
        <taxon>Bacteria</taxon>
        <taxon>Bacillati</taxon>
        <taxon>Bacillota</taxon>
        <taxon>Clostridia</taxon>
        <taxon>Eubacteriales</taxon>
        <taxon>Clostridiaceae</taxon>
        <taxon>Clostridium</taxon>
    </lineage>
</organism>
<evidence type="ECO:0000256" key="8">
    <source>
        <dbReference type="ARBA" id="ARBA00012016"/>
    </source>
</evidence>
<dbReference type="GO" id="GO:0043752">
    <property type="term" value="F:adenosylcobinamide kinase activity"/>
    <property type="evidence" value="ECO:0007669"/>
    <property type="project" value="UniProtKB-EC"/>
</dbReference>
<evidence type="ECO:0000256" key="7">
    <source>
        <dbReference type="ARBA" id="ARBA00007490"/>
    </source>
</evidence>
<dbReference type="InterPro" id="IPR027417">
    <property type="entry name" value="P-loop_NTPase"/>
</dbReference>
<evidence type="ECO:0000256" key="15">
    <source>
        <dbReference type="ARBA" id="ARBA00023134"/>
    </source>
</evidence>
<dbReference type="GO" id="GO:0008820">
    <property type="term" value="F:cobinamide phosphate guanylyltransferase activity"/>
    <property type="evidence" value="ECO:0007669"/>
    <property type="project" value="UniProtKB-EC"/>
</dbReference>
<evidence type="ECO:0000256" key="5">
    <source>
        <dbReference type="ARBA" id="ARBA00004692"/>
    </source>
</evidence>
<comment type="catalytic activity">
    <reaction evidence="3">
        <text>adenosylcob(III)inamide + GTP = adenosylcob(III)inamide phosphate + GDP + H(+)</text>
        <dbReference type="Rhea" id="RHEA:15765"/>
        <dbReference type="ChEBI" id="CHEBI:2480"/>
        <dbReference type="ChEBI" id="CHEBI:15378"/>
        <dbReference type="ChEBI" id="CHEBI:37565"/>
        <dbReference type="ChEBI" id="CHEBI:58189"/>
        <dbReference type="ChEBI" id="CHEBI:58502"/>
        <dbReference type="EC" id="2.7.1.156"/>
    </reaction>
</comment>
<keyword evidence="14" id="KW-0067">ATP-binding</keyword>
<dbReference type="EMBL" id="JAFJZZ010000009">
    <property type="protein sequence ID" value="MBN7774365.1"/>
    <property type="molecule type" value="Genomic_DNA"/>
</dbReference>
<gene>
    <name evidence="18" type="ORF">JYB65_13445</name>
</gene>
<comment type="catalytic activity">
    <reaction evidence="2">
        <text>adenosylcob(III)inamide phosphate + GTP + H(+) = adenosylcob(III)inamide-GDP + diphosphate</text>
        <dbReference type="Rhea" id="RHEA:22712"/>
        <dbReference type="ChEBI" id="CHEBI:15378"/>
        <dbReference type="ChEBI" id="CHEBI:33019"/>
        <dbReference type="ChEBI" id="CHEBI:37565"/>
        <dbReference type="ChEBI" id="CHEBI:58502"/>
        <dbReference type="ChEBI" id="CHEBI:60487"/>
        <dbReference type="EC" id="2.7.7.62"/>
    </reaction>
</comment>
<evidence type="ECO:0000256" key="2">
    <source>
        <dbReference type="ARBA" id="ARBA00000711"/>
    </source>
</evidence>
<dbReference type="InterPro" id="IPR003203">
    <property type="entry name" value="CobU/CobP"/>
</dbReference>
<evidence type="ECO:0000256" key="1">
    <source>
        <dbReference type="ARBA" id="ARBA00000312"/>
    </source>
</evidence>
<dbReference type="GO" id="GO:0005525">
    <property type="term" value="F:GTP binding"/>
    <property type="evidence" value="ECO:0007669"/>
    <property type="project" value="UniProtKB-KW"/>
</dbReference>
<keyword evidence="15" id="KW-0342">GTP-binding</keyword>
<dbReference type="PANTHER" id="PTHR34848">
    <property type="match status" value="1"/>
</dbReference>
<evidence type="ECO:0000256" key="13">
    <source>
        <dbReference type="ARBA" id="ARBA00022777"/>
    </source>
</evidence>
<comment type="caution">
    <text evidence="18">The sequence shown here is derived from an EMBL/GenBank/DDBJ whole genome shotgun (WGS) entry which is preliminary data.</text>
</comment>
<evidence type="ECO:0000313" key="19">
    <source>
        <dbReference type="Proteomes" id="UP000664545"/>
    </source>
</evidence>
<keyword evidence="13 18" id="KW-0418">Kinase</keyword>
<comment type="catalytic activity">
    <reaction evidence="1">
        <text>adenosylcob(III)inamide + ATP = adenosylcob(III)inamide phosphate + ADP + H(+)</text>
        <dbReference type="Rhea" id="RHEA:15769"/>
        <dbReference type="ChEBI" id="CHEBI:2480"/>
        <dbReference type="ChEBI" id="CHEBI:15378"/>
        <dbReference type="ChEBI" id="CHEBI:30616"/>
        <dbReference type="ChEBI" id="CHEBI:58502"/>
        <dbReference type="ChEBI" id="CHEBI:456216"/>
        <dbReference type="EC" id="2.7.1.156"/>
    </reaction>
</comment>
<dbReference type="EC" id="2.7.1.156" evidence="8"/>
<keyword evidence="10" id="KW-0169">Cobalamin biosynthesis</keyword>
<evidence type="ECO:0000256" key="4">
    <source>
        <dbReference type="ARBA" id="ARBA00003889"/>
    </source>
</evidence>
<dbReference type="AlphaFoldDB" id="A0A939DAY9"/>
<reference evidence="18" key="1">
    <citation type="submission" date="2021-02" db="EMBL/GenBank/DDBJ databases">
        <title>Abyssanaerobacter marinus gen.nov., sp., nov, anaerobic bacterium isolated from the Onnuri vent field of Indian Ocean and suggestion of Mogibacteriaceae fam. nov., and proposal of reclassification of ambiguous this family's genus member.</title>
        <authorList>
            <person name="Kim Y.J."/>
            <person name="Yang J.-A."/>
        </authorList>
    </citation>
    <scope>NUCLEOTIDE SEQUENCE</scope>
    <source>
        <strain evidence="18">DSM 2634</strain>
    </source>
</reference>
<evidence type="ECO:0000256" key="11">
    <source>
        <dbReference type="ARBA" id="ARBA00022679"/>
    </source>
</evidence>
<dbReference type="GO" id="GO:0009236">
    <property type="term" value="P:cobalamin biosynthetic process"/>
    <property type="evidence" value="ECO:0007669"/>
    <property type="project" value="UniProtKB-KW"/>
</dbReference>
<sequence>MNVFISGGCKNGKSMYAQNLACEAAREKDCSLYYLATMKPVDDEDLARIERHLEEREGLGFITVEQSMDICGCLKKKVCMDSMTMLQQVDTGGVFLLDSVTALLSNEMFREDGSVDMAAPSRVAGQLKQFAALTGNTIFISDYIYSDAMKYDDLTEAYRKGLAFIDRTLAEVCGQVIEVSFGQLIYYTK</sequence>
<evidence type="ECO:0000256" key="17">
    <source>
        <dbReference type="ARBA" id="ARBA00030571"/>
    </source>
</evidence>
<dbReference type="Pfam" id="PF02283">
    <property type="entry name" value="CobU"/>
    <property type="match status" value="1"/>
</dbReference>
<evidence type="ECO:0000256" key="14">
    <source>
        <dbReference type="ARBA" id="ARBA00022840"/>
    </source>
</evidence>
<evidence type="ECO:0000256" key="9">
    <source>
        <dbReference type="ARBA" id="ARBA00012523"/>
    </source>
</evidence>
<name>A0A939DAY9_CLOAM</name>
<protein>
    <recommendedName>
        <fullName evidence="16">Adenosylcobinamide kinase</fullName>
        <ecNumber evidence="8">2.7.1.156</ecNumber>
        <ecNumber evidence="9">2.7.7.62</ecNumber>
    </recommendedName>
    <alternativeName>
        <fullName evidence="17">Adenosylcobinamide-phosphate guanylyltransferase</fullName>
    </alternativeName>
</protein>
<dbReference type="Gene3D" id="3.40.50.300">
    <property type="entry name" value="P-loop containing nucleotide triphosphate hydrolases"/>
    <property type="match status" value="1"/>
</dbReference>
<dbReference type="SUPFAM" id="SSF52540">
    <property type="entry name" value="P-loop containing nucleoside triphosphate hydrolases"/>
    <property type="match status" value="1"/>
</dbReference>
<dbReference type="RefSeq" id="WP_206583208.1">
    <property type="nucleotide sequence ID" value="NZ_JAFJZZ010000009.1"/>
</dbReference>
<dbReference type="EC" id="2.7.7.62" evidence="9"/>
<evidence type="ECO:0000256" key="12">
    <source>
        <dbReference type="ARBA" id="ARBA00022741"/>
    </source>
</evidence>
<dbReference type="PANTHER" id="PTHR34848:SF1">
    <property type="entry name" value="BIFUNCTIONAL ADENOSYLCOBALAMIN BIOSYNTHESIS PROTEIN COBU"/>
    <property type="match status" value="1"/>
</dbReference>
<accession>A0A939DAY9</accession>
<keyword evidence="11" id="KW-0808">Transferase</keyword>
<dbReference type="GO" id="GO:0005524">
    <property type="term" value="F:ATP binding"/>
    <property type="evidence" value="ECO:0007669"/>
    <property type="project" value="UniProtKB-KW"/>
</dbReference>
<evidence type="ECO:0000256" key="16">
    <source>
        <dbReference type="ARBA" id="ARBA00029570"/>
    </source>
</evidence>
<keyword evidence="18" id="KW-0548">Nucleotidyltransferase</keyword>